<dbReference type="PROSITE" id="PS00233">
    <property type="entry name" value="CHIT_BIND_RR_1"/>
    <property type="match status" value="1"/>
</dbReference>
<reference evidence="3" key="2">
    <citation type="submission" date="2017-10" db="EMBL/GenBank/DDBJ databases">
        <title>Ladona fulva Genome sequencing and assembly.</title>
        <authorList>
            <person name="Murali S."/>
            <person name="Richards S."/>
            <person name="Bandaranaike D."/>
            <person name="Bellair M."/>
            <person name="Blankenburg K."/>
            <person name="Chao H."/>
            <person name="Dinh H."/>
            <person name="Doddapaneni H."/>
            <person name="Dugan-Rocha S."/>
            <person name="Elkadiri S."/>
            <person name="Gnanaolivu R."/>
            <person name="Hernandez B."/>
            <person name="Skinner E."/>
            <person name="Javaid M."/>
            <person name="Lee S."/>
            <person name="Li M."/>
            <person name="Ming W."/>
            <person name="Munidasa M."/>
            <person name="Muniz J."/>
            <person name="Nguyen L."/>
            <person name="Hughes D."/>
            <person name="Osuji N."/>
            <person name="Pu L.-L."/>
            <person name="Puazo M."/>
            <person name="Qu C."/>
            <person name="Quiroz J."/>
            <person name="Raj R."/>
            <person name="Weissenberger G."/>
            <person name="Xin Y."/>
            <person name="Zou X."/>
            <person name="Han Y."/>
            <person name="Worley K."/>
            <person name="Muzny D."/>
            <person name="Gibbs R."/>
        </authorList>
    </citation>
    <scope>NUCLEOTIDE SEQUENCE</scope>
    <source>
        <strain evidence="3">Sampled in the wild</strain>
    </source>
</reference>
<organism evidence="3 4">
    <name type="scientific">Ladona fulva</name>
    <name type="common">Scarce chaser dragonfly</name>
    <name type="synonym">Libellula fulva</name>
    <dbReference type="NCBI Taxonomy" id="123851"/>
    <lineage>
        <taxon>Eukaryota</taxon>
        <taxon>Metazoa</taxon>
        <taxon>Ecdysozoa</taxon>
        <taxon>Arthropoda</taxon>
        <taxon>Hexapoda</taxon>
        <taxon>Insecta</taxon>
        <taxon>Pterygota</taxon>
        <taxon>Palaeoptera</taxon>
        <taxon>Odonata</taxon>
        <taxon>Epiprocta</taxon>
        <taxon>Anisoptera</taxon>
        <taxon>Libelluloidea</taxon>
        <taxon>Libellulidae</taxon>
        <taxon>Ladona</taxon>
    </lineage>
</organism>
<evidence type="ECO:0000313" key="3">
    <source>
        <dbReference type="EMBL" id="KAG8236198.1"/>
    </source>
</evidence>
<dbReference type="GO" id="GO:0005615">
    <property type="term" value="C:extracellular space"/>
    <property type="evidence" value="ECO:0007669"/>
    <property type="project" value="TreeGrafter"/>
</dbReference>
<dbReference type="InterPro" id="IPR051217">
    <property type="entry name" value="Insect_Cuticle_Struc_Prot"/>
</dbReference>
<keyword evidence="1 2" id="KW-0193">Cuticle</keyword>
<comment type="caution">
    <text evidence="3">The sequence shown here is derived from an EMBL/GenBank/DDBJ whole genome shotgun (WGS) entry which is preliminary data.</text>
</comment>
<protein>
    <submittedName>
        <fullName evidence="3">Uncharacterized protein</fullName>
    </submittedName>
</protein>
<accession>A0A8K0KKY3</accession>
<dbReference type="PROSITE" id="PS51155">
    <property type="entry name" value="CHIT_BIND_RR_2"/>
    <property type="match status" value="1"/>
</dbReference>
<dbReference type="PRINTS" id="PR00947">
    <property type="entry name" value="CUTICLE"/>
</dbReference>
<dbReference type="AlphaFoldDB" id="A0A8K0KKY3"/>
<keyword evidence="4" id="KW-1185">Reference proteome</keyword>
<reference evidence="3" key="1">
    <citation type="submission" date="2013-04" db="EMBL/GenBank/DDBJ databases">
        <authorList>
            <person name="Qu J."/>
            <person name="Murali S.C."/>
            <person name="Bandaranaike D."/>
            <person name="Bellair M."/>
            <person name="Blankenburg K."/>
            <person name="Chao H."/>
            <person name="Dinh H."/>
            <person name="Doddapaneni H."/>
            <person name="Downs B."/>
            <person name="Dugan-Rocha S."/>
            <person name="Elkadiri S."/>
            <person name="Gnanaolivu R.D."/>
            <person name="Hernandez B."/>
            <person name="Javaid M."/>
            <person name="Jayaseelan J.C."/>
            <person name="Lee S."/>
            <person name="Li M."/>
            <person name="Ming W."/>
            <person name="Munidasa M."/>
            <person name="Muniz J."/>
            <person name="Nguyen L."/>
            <person name="Ongeri F."/>
            <person name="Osuji N."/>
            <person name="Pu L.-L."/>
            <person name="Puazo M."/>
            <person name="Qu C."/>
            <person name="Quiroz J."/>
            <person name="Raj R."/>
            <person name="Weissenberger G."/>
            <person name="Xin Y."/>
            <person name="Zou X."/>
            <person name="Han Y."/>
            <person name="Richards S."/>
            <person name="Worley K."/>
            <person name="Muzny D."/>
            <person name="Gibbs R."/>
        </authorList>
    </citation>
    <scope>NUCLEOTIDE SEQUENCE</scope>
    <source>
        <strain evidence="3">Sampled in the wild</strain>
    </source>
</reference>
<evidence type="ECO:0000256" key="1">
    <source>
        <dbReference type="ARBA" id="ARBA00022460"/>
    </source>
</evidence>
<gene>
    <name evidence="3" type="ORF">J437_LFUL015572</name>
</gene>
<evidence type="ECO:0000256" key="2">
    <source>
        <dbReference type="PROSITE-ProRule" id="PRU00497"/>
    </source>
</evidence>
<dbReference type="PANTHER" id="PTHR12236">
    <property type="entry name" value="STRUCTURAL CONTITUENT OF CUTICLE"/>
    <property type="match status" value="1"/>
</dbReference>
<dbReference type="GO" id="GO:0031012">
    <property type="term" value="C:extracellular matrix"/>
    <property type="evidence" value="ECO:0007669"/>
    <property type="project" value="TreeGrafter"/>
</dbReference>
<dbReference type="EMBL" id="KZ308996">
    <property type="protein sequence ID" value="KAG8236198.1"/>
    <property type="molecule type" value="Genomic_DNA"/>
</dbReference>
<dbReference type="GO" id="GO:0042302">
    <property type="term" value="F:structural constituent of cuticle"/>
    <property type="evidence" value="ECO:0007669"/>
    <property type="project" value="UniProtKB-UniRule"/>
</dbReference>
<dbReference type="Pfam" id="PF00379">
    <property type="entry name" value="Chitin_bind_4"/>
    <property type="match status" value="1"/>
</dbReference>
<dbReference type="InterPro" id="IPR000618">
    <property type="entry name" value="Insect_cuticle"/>
</dbReference>
<proteinExistence type="predicted"/>
<sequence>MNECASCVVKVLSLRNPEELKALFYFALSLFVRPFQNLSLSAPTQCNHYRLWIGKCIYSKQIECRSIIADLSIRGGTSLSKQSNFGLKPPKGMYRVRYPHSINYSGFPLQEIPMYSHIAIIAMTLAICHAFPQHGYGGFGKGYGGFEEHGGGEIGHAIQFEHAPLIHKVALPVVHKVAVPVAPPHYKFEYGVNDEKTGDIKEQHEERDGDITKGYYSLHEPDGTIRTVHYTADKHNGFNAVVERSGKAVHPERIEHHQPYVYHKAVAVAPVYHKAIQVAPVYHKAIQVAPVYQKAIQVAPVYQKAIVAPVYHNSYGKYY</sequence>
<name>A0A8K0KKY3_LADFU</name>
<dbReference type="InterPro" id="IPR031311">
    <property type="entry name" value="CHIT_BIND_RR_consensus"/>
</dbReference>
<evidence type="ECO:0000313" key="4">
    <source>
        <dbReference type="Proteomes" id="UP000792457"/>
    </source>
</evidence>
<dbReference type="Proteomes" id="UP000792457">
    <property type="component" value="Unassembled WGS sequence"/>
</dbReference>
<dbReference type="PANTHER" id="PTHR12236:SF95">
    <property type="entry name" value="CUTICULAR PROTEIN 76BD, ISOFORM C-RELATED"/>
    <property type="match status" value="1"/>
</dbReference>